<dbReference type="AlphaFoldDB" id="A0A9P5YIA7"/>
<reference evidence="11" key="1">
    <citation type="submission" date="2020-11" db="EMBL/GenBank/DDBJ databases">
        <authorList>
            <consortium name="DOE Joint Genome Institute"/>
            <person name="Ahrendt S."/>
            <person name="Riley R."/>
            <person name="Andreopoulos W."/>
            <person name="Labutti K."/>
            <person name="Pangilinan J."/>
            <person name="Ruiz-Duenas F.J."/>
            <person name="Barrasa J.M."/>
            <person name="Sanchez-Garcia M."/>
            <person name="Camarero S."/>
            <person name="Miyauchi S."/>
            <person name="Serrano A."/>
            <person name="Linde D."/>
            <person name="Babiker R."/>
            <person name="Drula E."/>
            <person name="Ayuso-Fernandez I."/>
            <person name="Pacheco R."/>
            <person name="Padilla G."/>
            <person name="Ferreira P."/>
            <person name="Barriuso J."/>
            <person name="Kellner H."/>
            <person name="Castanera R."/>
            <person name="Alfaro M."/>
            <person name="Ramirez L."/>
            <person name="Pisabarro A.G."/>
            <person name="Kuo A."/>
            <person name="Tritt A."/>
            <person name="Lipzen A."/>
            <person name="He G."/>
            <person name="Yan M."/>
            <person name="Ng V."/>
            <person name="Cullen D."/>
            <person name="Martin F."/>
            <person name="Rosso M.-N."/>
            <person name="Henrissat B."/>
            <person name="Hibbett D."/>
            <person name="Martinez A.T."/>
            <person name="Grigoriev I.V."/>
        </authorList>
    </citation>
    <scope>NUCLEOTIDE SEQUENCE</scope>
    <source>
        <strain evidence="11">CBS 247.69</strain>
    </source>
</reference>
<feature type="repeat" description="Solcar" evidence="9">
    <location>
        <begin position="1085"/>
        <end position="1182"/>
    </location>
</feature>
<dbReference type="EMBL" id="MU150230">
    <property type="protein sequence ID" value="KAF9469154.1"/>
    <property type="molecule type" value="Genomic_DNA"/>
</dbReference>
<feature type="repeat" description="Solcar" evidence="9">
    <location>
        <begin position="972"/>
        <end position="1066"/>
    </location>
</feature>
<feature type="region of interest" description="Disordered" evidence="10">
    <location>
        <begin position="787"/>
        <end position="808"/>
    </location>
</feature>
<keyword evidence="4 9" id="KW-0812">Transmembrane</keyword>
<dbReference type="GO" id="GO:0031966">
    <property type="term" value="C:mitochondrial membrane"/>
    <property type="evidence" value="ECO:0007669"/>
    <property type="project" value="UniProtKB-SubCell"/>
</dbReference>
<dbReference type="Pfam" id="PF00153">
    <property type="entry name" value="Mito_carr"/>
    <property type="match status" value="3"/>
</dbReference>
<evidence type="ECO:0000313" key="11">
    <source>
        <dbReference type="EMBL" id="KAF9469154.1"/>
    </source>
</evidence>
<comment type="subcellular location">
    <subcellularLocation>
        <location evidence="1">Mitochondrion membrane</location>
        <topology evidence="1">Multi-pass membrane protein</topology>
    </subcellularLocation>
</comment>
<evidence type="ECO:0000256" key="10">
    <source>
        <dbReference type="SAM" id="MobiDB-lite"/>
    </source>
</evidence>
<dbReference type="OrthoDB" id="2382881at2759"/>
<dbReference type="SUPFAM" id="SSF103506">
    <property type="entry name" value="Mitochondrial carrier"/>
    <property type="match status" value="1"/>
</dbReference>
<dbReference type="PANTHER" id="PTHR45624:SF9">
    <property type="entry name" value="CARRIER PROTEIN, PUTATIVE (AFU_ORTHOLOGUE AFUA_4G06390)-RELATED"/>
    <property type="match status" value="1"/>
</dbReference>
<dbReference type="InterPro" id="IPR018108">
    <property type="entry name" value="MCP_transmembrane"/>
</dbReference>
<evidence type="ECO:0008006" key="13">
    <source>
        <dbReference type="Google" id="ProtNLM"/>
    </source>
</evidence>
<keyword evidence="6" id="KW-1133">Transmembrane helix</keyword>
<evidence type="ECO:0000256" key="6">
    <source>
        <dbReference type="ARBA" id="ARBA00022989"/>
    </source>
</evidence>
<dbReference type="Proteomes" id="UP000807353">
    <property type="component" value="Unassembled WGS sequence"/>
</dbReference>
<sequence>MDSWPANDRNELTTSTGRKSKLKRKEYGVFPNYPDVVRGSLNAITLAERGRGFEWLPIVKSFAAEGENRLHIKKSLMIFPPTRSPTLCIPQTTIRQRAEHGANFLRTFLPDVDIPAELIRDEIVQDARTLQDASFFDPYIGNLLEPVVVYDSSSEAAAFLAFPMGELNCDLNISAITHTEIDGTSFKASVWPVRTYNTPIQQITSSKPRHGSPKDSFVAVRTFELTSFLKLVTPVSTIQCPQTIELGTVHHADVGNRSIVDIKLSSSSNEGLAVNDRGQLYRFTFENGFRAPSLVHTATVDSQDFFWRVETGGNNTCLLMSKKELKYLDFRASDYLNLSSISSPRDVFTSVEDDGGSNIIRLCSTREILWIDKRFPAKPLLGYRHNRNWDRSLMIQTLHMPHALTSLTSRTNGLITLYDISRSKDSLLHLNTPPYHLWPKNEDKNPCYGRAFFQHPLASHDDFSMFQLSDRGSILQFGLYDSRPSNNRFSVLMSEEMDKLEQRASALFPDDGPLGCRDFSEVDFVSPYDYIFCTYTKKRRQAEEESAEAFHDLLDQTQTFWRNSDVPIEQILTTYDVLFRTGTEPTETSRAAFLTEGLMTTTRGYCALMQGRLSAQYLIKDAAWCLNLIPILRKLSPCFPVDARKWNDILCQHDLRRNSDYSIRSSRREKEAREQLILDLSLSADVFSAESFSKVSGGSTELEEMTKTLSIIGEPPNVDFGYFRPLPKNAMDHYIKSENVKVSMSLGARMLIKEWQLGGNPDTFQFRDYYNRTADFRKIQRSKPMESTTQVVISEPPKTLQTQSQRPPSLVAATTLPLHRPDTLMRSSLKTQLSVVLPQFGSQIPTLATPATSQDYVTSTQVLPGPYGGRPLCGATGNKAVICALSASYISTFAGYPLDSLKSRLQTTKTPITIPKLAGLVYREEGIMGFYRGLWIPLMTISFVRAASFTIYNRTKEHFRNHNYLCRNSIIDVALTGGISGAMSGALISFTSAPFELVKVRRQLEYTIAASKGITLVKPPGTVEAVKEIFRANGMAGLYTGFRLHFFRDTTGTALYFLEYDGMRHLLGRNRHGEQGATPSWLPIHQSVVPFFCGSLAGVTSWALIYPLDVVKTKVQQRALAGDRYRGVRETLRRLIRGSDPINPKPLLAGVARIYRGLGVSAVRSITTHGLLWTLFDYVANYIDNLPRISEGG</sequence>
<evidence type="ECO:0000256" key="4">
    <source>
        <dbReference type="ARBA" id="ARBA00022692"/>
    </source>
</evidence>
<accession>A0A9P5YIA7</accession>
<organism evidence="11 12">
    <name type="scientific">Collybia nuda</name>
    <dbReference type="NCBI Taxonomy" id="64659"/>
    <lineage>
        <taxon>Eukaryota</taxon>
        <taxon>Fungi</taxon>
        <taxon>Dikarya</taxon>
        <taxon>Basidiomycota</taxon>
        <taxon>Agaricomycotina</taxon>
        <taxon>Agaricomycetes</taxon>
        <taxon>Agaricomycetidae</taxon>
        <taxon>Agaricales</taxon>
        <taxon>Tricholomatineae</taxon>
        <taxon>Clitocybaceae</taxon>
        <taxon>Collybia</taxon>
    </lineage>
</organism>
<evidence type="ECO:0000256" key="1">
    <source>
        <dbReference type="ARBA" id="ARBA00004225"/>
    </source>
</evidence>
<feature type="repeat" description="Solcar" evidence="9">
    <location>
        <begin position="875"/>
        <end position="958"/>
    </location>
</feature>
<evidence type="ECO:0000256" key="5">
    <source>
        <dbReference type="ARBA" id="ARBA00022737"/>
    </source>
</evidence>
<dbReference type="PANTHER" id="PTHR45624">
    <property type="entry name" value="MITOCHONDRIAL BASIC AMINO ACIDS TRANSPORTER-RELATED"/>
    <property type="match status" value="1"/>
</dbReference>
<dbReference type="PROSITE" id="PS50920">
    <property type="entry name" value="SOLCAR"/>
    <property type="match status" value="3"/>
</dbReference>
<dbReference type="Gene3D" id="1.50.40.10">
    <property type="entry name" value="Mitochondrial carrier domain"/>
    <property type="match status" value="1"/>
</dbReference>
<dbReference type="GO" id="GO:0022857">
    <property type="term" value="F:transmembrane transporter activity"/>
    <property type="evidence" value="ECO:0007669"/>
    <property type="project" value="TreeGrafter"/>
</dbReference>
<evidence type="ECO:0000256" key="7">
    <source>
        <dbReference type="ARBA" id="ARBA00023128"/>
    </source>
</evidence>
<comment type="similarity">
    <text evidence="2">Belongs to the mitochondrial carrier (TC 2.A.29) family.</text>
</comment>
<keyword evidence="12" id="KW-1185">Reference proteome</keyword>
<name>A0A9P5YIA7_9AGAR</name>
<dbReference type="InterPro" id="IPR023395">
    <property type="entry name" value="MCP_dom_sf"/>
</dbReference>
<evidence type="ECO:0000256" key="8">
    <source>
        <dbReference type="ARBA" id="ARBA00023136"/>
    </source>
</evidence>
<keyword evidence="7" id="KW-0496">Mitochondrion</keyword>
<proteinExistence type="inferred from homology"/>
<keyword evidence="8 9" id="KW-0472">Membrane</keyword>
<comment type="caution">
    <text evidence="11">The sequence shown here is derived from an EMBL/GenBank/DDBJ whole genome shotgun (WGS) entry which is preliminary data.</text>
</comment>
<dbReference type="InterPro" id="IPR050567">
    <property type="entry name" value="Mitochondrial_Carrier"/>
</dbReference>
<keyword evidence="5" id="KW-0677">Repeat</keyword>
<evidence type="ECO:0000256" key="2">
    <source>
        <dbReference type="ARBA" id="ARBA00006375"/>
    </source>
</evidence>
<gene>
    <name evidence="11" type="ORF">BDZ94DRAFT_1317100</name>
</gene>
<evidence type="ECO:0000256" key="3">
    <source>
        <dbReference type="ARBA" id="ARBA00022448"/>
    </source>
</evidence>
<keyword evidence="3" id="KW-0813">Transport</keyword>
<protein>
    <recommendedName>
        <fullName evidence="13">Mitochondrial carrier</fullName>
    </recommendedName>
</protein>
<evidence type="ECO:0000313" key="12">
    <source>
        <dbReference type="Proteomes" id="UP000807353"/>
    </source>
</evidence>
<evidence type="ECO:0000256" key="9">
    <source>
        <dbReference type="PROSITE-ProRule" id="PRU00282"/>
    </source>
</evidence>